<keyword evidence="2" id="KW-1185">Reference proteome</keyword>
<dbReference type="EMBL" id="JBHRTR010000028">
    <property type="protein sequence ID" value="MFC3228767.1"/>
    <property type="molecule type" value="Genomic_DNA"/>
</dbReference>
<evidence type="ECO:0000313" key="1">
    <source>
        <dbReference type="EMBL" id="MFC3228767.1"/>
    </source>
</evidence>
<evidence type="ECO:0000313" key="2">
    <source>
        <dbReference type="Proteomes" id="UP001595528"/>
    </source>
</evidence>
<dbReference type="Proteomes" id="UP001595528">
    <property type="component" value="Unassembled WGS sequence"/>
</dbReference>
<sequence>MRLWEQDQPLAFTAISERVRVLFTALGYRTIVDVVADTDGRVGSTQFSNWAVGSSRPGIDTAIYLRFRFGITLDWLYCGDASGLSLALANRLRETHQLVQAGDLRLIGTARGPRPKG</sequence>
<evidence type="ECO:0008006" key="3">
    <source>
        <dbReference type="Google" id="ProtNLM"/>
    </source>
</evidence>
<organism evidence="1 2">
    <name type="scientific">Marinibaculum pumilum</name>
    <dbReference type="NCBI Taxonomy" id="1766165"/>
    <lineage>
        <taxon>Bacteria</taxon>
        <taxon>Pseudomonadati</taxon>
        <taxon>Pseudomonadota</taxon>
        <taxon>Alphaproteobacteria</taxon>
        <taxon>Rhodospirillales</taxon>
        <taxon>Rhodospirillaceae</taxon>
        <taxon>Marinibaculum</taxon>
    </lineage>
</organism>
<comment type="caution">
    <text evidence="1">The sequence shown here is derived from an EMBL/GenBank/DDBJ whole genome shotgun (WGS) entry which is preliminary data.</text>
</comment>
<name>A0ABV7L3A8_9PROT</name>
<gene>
    <name evidence="1" type="ORF">ACFOGJ_16100</name>
</gene>
<protein>
    <recommendedName>
        <fullName evidence="3">XRE family transcriptional regulator</fullName>
    </recommendedName>
</protein>
<accession>A0ABV7L3A8</accession>
<reference evidence="2" key="1">
    <citation type="journal article" date="2019" name="Int. J. Syst. Evol. Microbiol.">
        <title>The Global Catalogue of Microorganisms (GCM) 10K type strain sequencing project: providing services to taxonomists for standard genome sequencing and annotation.</title>
        <authorList>
            <consortium name="The Broad Institute Genomics Platform"/>
            <consortium name="The Broad Institute Genome Sequencing Center for Infectious Disease"/>
            <person name="Wu L."/>
            <person name="Ma J."/>
        </authorList>
    </citation>
    <scope>NUCLEOTIDE SEQUENCE [LARGE SCALE GENOMIC DNA]</scope>
    <source>
        <strain evidence="2">KCTC 42964</strain>
    </source>
</reference>
<dbReference type="RefSeq" id="WP_379902195.1">
    <property type="nucleotide sequence ID" value="NZ_JBHRTR010000028.1"/>
</dbReference>
<proteinExistence type="predicted"/>